<evidence type="ECO:0000313" key="3">
    <source>
        <dbReference type="Proteomes" id="UP000232163"/>
    </source>
</evidence>
<dbReference type="RefSeq" id="WP_099997736.1">
    <property type="nucleotide sequence ID" value="NZ_CP017940.1"/>
</dbReference>
<dbReference type="OrthoDB" id="8231111at2"/>
<comment type="caution">
    <text evidence="2">The sequence shown here is derived from an EMBL/GenBank/DDBJ whole genome shotgun (WGS) entry which is preliminary data.</text>
</comment>
<accession>A0A2N9W0V3</accession>
<sequence>MKSKFDKIIMAGAVIGFCVTTDAMAASIKELQGAWTMDGTECADTFKKVGKTIEFKDRTASTSTGLLVTGSRIAGANATCTTQSVRKQKDRLSANLNCVDSMVENSQTVTFKIVDSKTFQRFDPFGDNMYITYHKCDM</sequence>
<protein>
    <recommendedName>
        <fullName evidence="4">DUF3617 domain-containing protein</fullName>
    </recommendedName>
</protein>
<reference evidence="2 3" key="1">
    <citation type="journal article" date="2017" name="Int J Environ Stud">
        <title>Does the Miocene-Pliocene relict legume Oxytropis triphylla form nitrogen-fixing nodules with a combination of bacterial strains?</title>
        <authorList>
            <person name="Safronova V."/>
            <person name="Belimov A."/>
            <person name="Sazanova A."/>
            <person name="Kuznetsova I."/>
            <person name="Popova J."/>
            <person name="Andronov E."/>
            <person name="Verkhozina A."/>
            <person name="Tikhonovich I."/>
        </authorList>
    </citation>
    <scope>NUCLEOTIDE SEQUENCE [LARGE SCALE GENOMIC DNA]</scope>
    <source>
        <strain evidence="2 3">Tri-38</strain>
    </source>
</reference>
<evidence type="ECO:0000256" key="1">
    <source>
        <dbReference type="SAM" id="SignalP"/>
    </source>
</evidence>
<dbReference type="EMBL" id="MZMT01000020">
    <property type="protein sequence ID" value="PIO45371.1"/>
    <property type="molecule type" value="Genomic_DNA"/>
</dbReference>
<feature type="signal peptide" evidence="1">
    <location>
        <begin position="1"/>
        <end position="25"/>
    </location>
</feature>
<gene>
    <name evidence="2" type="ORF">B5P45_07835</name>
</gene>
<keyword evidence="1" id="KW-0732">Signal</keyword>
<dbReference type="KEGG" id="pht:BLM14_01220"/>
<evidence type="ECO:0000313" key="2">
    <source>
        <dbReference type="EMBL" id="PIO45371.1"/>
    </source>
</evidence>
<proteinExistence type="predicted"/>
<organism evidence="2 3">
    <name type="scientific">Phyllobacterium zundukense</name>
    <dbReference type="NCBI Taxonomy" id="1867719"/>
    <lineage>
        <taxon>Bacteria</taxon>
        <taxon>Pseudomonadati</taxon>
        <taxon>Pseudomonadota</taxon>
        <taxon>Alphaproteobacteria</taxon>
        <taxon>Hyphomicrobiales</taxon>
        <taxon>Phyllobacteriaceae</taxon>
        <taxon>Phyllobacterium</taxon>
    </lineage>
</organism>
<dbReference type="Proteomes" id="UP000232163">
    <property type="component" value="Unassembled WGS sequence"/>
</dbReference>
<dbReference type="AlphaFoldDB" id="A0A2N9W0V3"/>
<keyword evidence="3" id="KW-1185">Reference proteome</keyword>
<name>A0A2N9W0V3_9HYPH</name>
<feature type="chain" id="PRO_5014667140" description="DUF3617 domain-containing protein" evidence="1">
    <location>
        <begin position="26"/>
        <end position="138"/>
    </location>
</feature>
<evidence type="ECO:0008006" key="4">
    <source>
        <dbReference type="Google" id="ProtNLM"/>
    </source>
</evidence>